<protein>
    <submittedName>
        <fullName evidence="2">Uncharacterized protein</fullName>
    </submittedName>
</protein>
<dbReference type="PATRIC" id="fig|1158610.3.peg.1167"/>
<evidence type="ECO:0000313" key="2">
    <source>
        <dbReference type="EMBL" id="EOL45303.1"/>
    </source>
</evidence>
<gene>
    <name evidence="2" type="ORF">UC3_01193</name>
</gene>
<organism evidence="2 3">
    <name type="scientific">Enterococcus phoeniculicola ATCC BAA-412</name>
    <dbReference type="NCBI Taxonomy" id="1158610"/>
    <lineage>
        <taxon>Bacteria</taxon>
        <taxon>Bacillati</taxon>
        <taxon>Bacillota</taxon>
        <taxon>Bacilli</taxon>
        <taxon>Lactobacillales</taxon>
        <taxon>Enterococcaceae</taxon>
        <taxon>Enterococcus</taxon>
    </lineage>
</organism>
<dbReference type="eggNOG" id="ENOG5033AKD">
    <property type="taxonomic scope" value="Bacteria"/>
</dbReference>
<accession>R3TVX3</accession>
<reference evidence="2 3" key="1">
    <citation type="submission" date="2013-02" db="EMBL/GenBank/DDBJ databases">
        <title>The Genome Sequence of Enterococcus phoeniculicola BAA-412.</title>
        <authorList>
            <consortium name="The Broad Institute Genome Sequencing Platform"/>
            <consortium name="The Broad Institute Genome Sequencing Center for Infectious Disease"/>
            <person name="Earl A.M."/>
            <person name="Gilmore M.S."/>
            <person name="Lebreton F."/>
            <person name="Walker B."/>
            <person name="Young S.K."/>
            <person name="Zeng Q."/>
            <person name="Gargeya S."/>
            <person name="Fitzgerald M."/>
            <person name="Haas B."/>
            <person name="Abouelleil A."/>
            <person name="Alvarado L."/>
            <person name="Arachchi H.M."/>
            <person name="Berlin A.M."/>
            <person name="Chapman S.B."/>
            <person name="Dewar J."/>
            <person name="Goldberg J."/>
            <person name="Griggs A."/>
            <person name="Gujja S."/>
            <person name="Hansen M."/>
            <person name="Howarth C."/>
            <person name="Imamovic A."/>
            <person name="Larimer J."/>
            <person name="McCowan C."/>
            <person name="Murphy C."/>
            <person name="Neiman D."/>
            <person name="Pearson M."/>
            <person name="Priest M."/>
            <person name="Roberts A."/>
            <person name="Saif S."/>
            <person name="Shea T."/>
            <person name="Sisk P."/>
            <person name="Sykes S."/>
            <person name="Wortman J."/>
            <person name="Nusbaum C."/>
            <person name="Birren B."/>
        </authorList>
    </citation>
    <scope>NUCLEOTIDE SEQUENCE [LARGE SCALE GENOMIC DNA]</scope>
    <source>
        <strain evidence="2 3">ATCC BAA-412</strain>
    </source>
</reference>
<evidence type="ECO:0000256" key="1">
    <source>
        <dbReference type="SAM" id="Phobius"/>
    </source>
</evidence>
<dbReference type="AlphaFoldDB" id="R3TVX3"/>
<keyword evidence="1" id="KW-0472">Membrane</keyword>
<feature type="transmembrane region" description="Helical" evidence="1">
    <location>
        <begin position="58"/>
        <end position="83"/>
    </location>
</feature>
<keyword evidence="1" id="KW-1133">Transmembrane helix</keyword>
<keyword evidence="1" id="KW-0812">Transmembrane</keyword>
<dbReference type="STRING" id="154621.RV11_GL000820"/>
<comment type="caution">
    <text evidence="2">The sequence shown here is derived from an EMBL/GenBank/DDBJ whole genome shotgun (WGS) entry which is preliminary data.</text>
</comment>
<feature type="transmembrane region" description="Helical" evidence="1">
    <location>
        <begin position="224"/>
        <end position="246"/>
    </location>
</feature>
<proteinExistence type="predicted"/>
<dbReference type="HOGENOM" id="CLU_096048_0_0_9"/>
<dbReference type="Proteomes" id="UP000013785">
    <property type="component" value="Unassembled WGS sequence"/>
</dbReference>
<dbReference type="OrthoDB" id="3230233at2"/>
<feature type="transmembrane region" description="Helical" evidence="1">
    <location>
        <begin position="176"/>
        <end position="196"/>
    </location>
</feature>
<feature type="transmembrane region" description="Helical" evidence="1">
    <location>
        <begin position="12"/>
        <end position="31"/>
    </location>
</feature>
<evidence type="ECO:0000313" key="3">
    <source>
        <dbReference type="Proteomes" id="UP000013785"/>
    </source>
</evidence>
<keyword evidence="3" id="KW-1185">Reference proteome</keyword>
<feature type="transmembrane region" description="Helical" evidence="1">
    <location>
        <begin position="144"/>
        <end position="169"/>
    </location>
</feature>
<feature type="transmembrane region" description="Helical" evidence="1">
    <location>
        <begin position="112"/>
        <end position="132"/>
    </location>
</feature>
<dbReference type="RefSeq" id="WP_010767861.1">
    <property type="nucleotide sequence ID" value="NZ_ASWE01000003.1"/>
</dbReference>
<sequence>MIRLMKADIYRLLHTKGFFATGLAVMAYAIIQVITETSGGVGINQDLMSPAGADLKSAVNAAIFSSSILVYIFIGLFVMIIGYEFSQKNYKNSLTAGLSRFQFVFAKYLSEVIYLTLFILIYFLTVIVTAYVKFGNTQSDFLSLIMEVLFLAIAFGLLISVVFSLATMLLISMGSLIVGSVFIVFYPLIIQIAYSLTSWEQLKYFDFLGFVQILATGQLTFEEIIPYVIVSAVVTILALMGSALVIRKKEL</sequence>
<name>R3TVX3_9ENTE</name>
<dbReference type="EMBL" id="AJAT01000012">
    <property type="protein sequence ID" value="EOL45303.1"/>
    <property type="molecule type" value="Genomic_DNA"/>
</dbReference>